<evidence type="ECO:0000313" key="2">
    <source>
        <dbReference type="EMBL" id="NJC24468.1"/>
    </source>
</evidence>
<protein>
    <recommendedName>
        <fullName evidence="4">ISXO2-like transposase domain-containing protein</fullName>
    </recommendedName>
</protein>
<name>A0A846RM36_9MICC</name>
<dbReference type="EMBL" id="JAATJL010000001">
    <property type="protein sequence ID" value="NJC24468.1"/>
    <property type="molecule type" value="Genomic_DNA"/>
</dbReference>
<comment type="caution">
    <text evidence="2">The sequence shown here is derived from an EMBL/GenBank/DDBJ whole genome shotgun (WGS) entry which is preliminary data.</text>
</comment>
<feature type="region of interest" description="Disordered" evidence="1">
    <location>
        <begin position="156"/>
        <end position="187"/>
    </location>
</feature>
<gene>
    <name evidence="2" type="ORF">BJ994_003544</name>
</gene>
<feature type="compositionally biased region" description="Basic and acidic residues" evidence="1">
    <location>
        <begin position="173"/>
        <end position="187"/>
    </location>
</feature>
<sequence length="187" mass="20736">MPRERKHSYAWSLRLPMRGVRPPPDGDLQDRSAASLHSFLTGDVEPGAHVITEGWQGYRGIETTRLHSRIAQPALPRAVATRVNFFPKCTGWRRWPRWLLGTHQGGADEAQLQNYLDDSSSDSTRAHPAAGGWSSTACLNLPLVNIRCAAAPWSATAAETGPPMPPGRRSHPHSMERPTQPEHEERV</sequence>
<dbReference type="Proteomes" id="UP000547458">
    <property type="component" value="Unassembled WGS sequence"/>
</dbReference>
<dbReference type="AlphaFoldDB" id="A0A846RM36"/>
<proteinExistence type="predicted"/>
<reference evidence="2 3" key="1">
    <citation type="submission" date="2020-03" db="EMBL/GenBank/DDBJ databases">
        <title>Sequencing the genomes of 1000 actinobacteria strains.</title>
        <authorList>
            <person name="Klenk H.-P."/>
        </authorList>
    </citation>
    <scope>NUCLEOTIDE SEQUENCE [LARGE SCALE GENOMIC DNA]</scope>
    <source>
        <strain evidence="2 3">DSM 16403</strain>
    </source>
</reference>
<organism evidence="2 3">
    <name type="scientific">Arthrobacter pigmenti</name>
    <dbReference type="NCBI Taxonomy" id="271432"/>
    <lineage>
        <taxon>Bacteria</taxon>
        <taxon>Bacillati</taxon>
        <taxon>Actinomycetota</taxon>
        <taxon>Actinomycetes</taxon>
        <taxon>Micrococcales</taxon>
        <taxon>Micrococcaceae</taxon>
        <taxon>Arthrobacter</taxon>
    </lineage>
</organism>
<accession>A0A846RM36</accession>
<evidence type="ECO:0008006" key="4">
    <source>
        <dbReference type="Google" id="ProtNLM"/>
    </source>
</evidence>
<keyword evidence="3" id="KW-1185">Reference proteome</keyword>
<evidence type="ECO:0000256" key="1">
    <source>
        <dbReference type="SAM" id="MobiDB-lite"/>
    </source>
</evidence>
<evidence type="ECO:0000313" key="3">
    <source>
        <dbReference type="Proteomes" id="UP000547458"/>
    </source>
</evidence>